<proteinExistence type="inferred from homology"/>
<protein>
    <recommendedName>
        <fullName evidence="8">Abasic site processing protein</fullName>
        <ecNumber evidence="8">3.4.-.-</ecNumber>
    </recommendedName>
</protein>
<evidence type="ECO:0000256" key="5">
    <source>
        <dbReference type="ARBA" id="ARBA00023124"/>
    </source>
</evidence>
<evidence type="ECO:0000256" key="6">
    <source>
        <dbReference type="ARBA" id="ARBA00023125"/>
    </source>
</evidence>
<dbReference type="Pfam" id="PF02586">
    <property type="entry name" value="SRAP"/>
    <property type="match status" value="1"/>
</dbReference>
<reference evidence="9 10" key="1">
    <citation type="submission" date="2018-03" db="EMBL/GenBank/DDBJ databases">
        <title>Draft Genome Sequences of the Obligatory Marine Myxobacteria Enhygromyxa salina SWB007.</title>
        <authorList>
            <person name="Poehlein A."/>
            <person name="Moghaddam J.A."/>
            <person name="Harms H."/>
            <person name="Alanjari M."/>
            <person name="Koenig G.M."/>
            <person name="Daniel R."/>
            <person name="Schaeberle T.F."/>
        </authorList>
    </citation>
    <scope>NUCLEOTIDE SEQUENCE [LARGE SCALE GENOMIC DNA]</scope>
    <source>
        <strain evidence="9 10">SWB007</strain>
    </source>
</reference>
<evidence type="ECO:0000256" key="7">
    <source>
        <dbReference type="ARBA" id="ARBA00023239"/>
    </source>
</evidence>
<comment type="caution">
    <text evidence="9">The sequence shown here is derived from an EMBL/GenBank/DDBJ whole genome shotgun (WGS) entry which is preliminary data.</text>
</comment>
<dbReference type="PANTHER" id="PTHR13604">
    <property type="entry name" value="DC12-RELATED"/>
    <property type="match status" value="1"/>
</dbReference>
<dbReference type="GO" id="GO:0016829">
    <property type="term" value="F:lyase activity"/>
    <property type="evidence" value="ECO:0007669"/>
    <property type="project" value="UniProtKB-KW"/>
</dbReference>
<evidence type="ECO:0000256" key="2">
    <source>
        <dbReference type="ARBA" id="ARBA00022670"/>
    </source>
</evidence>
<keyword evidence="4 8" id="KW-0378">Hydrolase</keyword>
<dbReference type="EMBL" id="PVNL01000051">
    <property type="protein sequence ID" value="PRQ07724.1"/>
    <property type="molecule type" value="Genomic_DNA"/>
</dbReference>
<keyword evidence="7" id="KW-0456">Lyase</keyword>
<keyword evidence="3" id="KW-0227">DNA damage</keyword>
<name>A0A2S9YRK0_9BACT</name>
<keyword evidence="6" id="KW-0238">DNA-binding</keyword>
<dbReference type="InterPro" id="IPR003738">
    <property type="entry name" value="SRAP"/>
</dbReference>
<evidence type="ECO:0000256" key="8">
    <source>
        <dbReference type="RuleBase" id="RU364100"/>
    </source>
</evidence>
<organism evidence="9 10">
    <name type="scientific">Enhygromyxa salina</name>
    <dbReference type="NCBI Taxonomy" id="215803"/>
    <lineage>
        <taxon>Bacteria</taxon>
        <taxon>Pseudomonadati</taxon>
        <taxon>Myxococcota</taxon>
        <taxon>Polyangia</taxon>
        <taxon>Nannocystales</taxon>
        <taxon>Nannocystaceae</taxon>
        <taxon>Enhygromyxa</taxon>
    </lineage>
</organism>
<evidence type="ECO:0000256" key="4">
    <source>
        <dbReference type="ARBA" id="ARBA00022801"/>
    </source>
</evidence>
<keyword evidence="2 8" id="KW-0645">Protease</keyword>
<dbReference type="EC" id="3.4.-.-" evidence="8"/>
<dbReference type="PANTHER" id="PTHR13604:SF0">
    <property type="entry name" value="ABASIC SITE PROCESSING PROTEIN HMCES"/>
    <property type="match status" value="1"/>
</dbReference>
<keyword evidence="5" id="KW-0190">Covalent protein-DNA linkage</keyword>
<evidence type="ECO:0000256" key="1">
    <source>
        <dbReference type="ARBA" id="ARBA00008136"/>
    </source>
</evidence>
<evidence type="ECO:0000313" key="9">
    <source>
        <dbReference type="EMBL" id="PRQ07724.1"/>
    </source>
</evidence>
<comment type="similarity">
    <text evidence="1 8">Belongs to the SOS response-associated peptidase family.</text>
</comment>
<dbReference type="GO" id="GO:0008233">
    <property type="term" value="F:peptidase activity"/>
    <property type="evidence" value="ECO:0007669"/>
    <property type="project" value="UniProtKB-KW"/>
</dbReference>
<evidence type="ECO:0000313" key="10">
    <source>
        <dbReference type="Proteomes" id="UP000238823"/>
    </source>
</evidence>
<dbReference type="Gene3D" id="3.90.1680.10">
    <property type="entry name" value="SOS response associated peptidase-like"/>
    <property type="match status" value="1"/>
</dbReference>
<dbReference type="AlphaFoldDB" id="A0A2S9YRK0"/>
<dbReference type="GO" id="GO:0006508">
    <property type="term" value="P:proteolysis"/>
    <property type="evidence" value="ECO:0007669"/>
    <property type="project" value="UniProtKB-KW"/>
</dbReference>
<dbReference type="SUPFAM" id="SSF143081">
    <property type="entry name" value="BB1717-like"/>
    <property type="match status" value="1"/>
</dbReference>
<dbReference type="GO" id="GO:0106300">
    <property type="term" value="P:protein-DNA covalent cross-linking repair"/>
    <property type="evidence" value="ECO:0007669"/>
    <property type="project" value="InterPro"/>
</dbReference>
<accession>A0A2S9YRK0</accession>
<dbReference type="GO" id="GO:0003697">
    <property type="term" value="F:single-stranded DNA binding"/>
    <property type="evidence" value="ECO:0007669"/>
    <property type="project" value="InterPro"/>
</dbReference>
<dbReference type="OrthoDB" id="6192129at2"/>
<gene>
    <name evidence="9" type="primary">yedK</name>
    <name evidence="9" type="ORF">ENSA7_27140</name>
</gene>
<evidence type="ECO:0000256" key="3">
    <source>
        <dbReference type="ARBA" id="ARBA00022763"/>
    </source>
</evidence>
<dbReference type="InterPro" id="IPR036590">
    <property type="entry name" value="SRAP-like"/>
</dbReference>
<sequence>MCGRMSLSAPNHRAAALLLADAVPGFEADGLSQWLAQSEYRPRYNIGPGQDHFIVRGRAGRPILDRGSWGLRGPERAGKRGKLVINARAETVMGQPLFRGPFATGRCLIPADGFFEWARRDSQRLPWWFHRRDDKALLFAAVLGPEGFSIITVPAAPQLQWIHARMPAILEADEVADWLGGDQRRAHALLRSSEVALASMRVSPSFNSVAHDQPIEPLPELTPGG</sequence>
<dbReference type="Proteomes" id="UP000238823">
    <property type="component" value="Unassembled WGS sequence"/>
</dbReference>